<dbReference type="InterPro" id="IPR031606">
    <property type="entry name" value="Kch1/2"/>
</dbReference>
<evidence type="ECO:0000313" key="3">
    <source>
        <dbReference type="EMBL" id="RDW75291.1"/>
    </source>
</evidence>
<feature type="transmembrane region" description="Helical" evidence="2">
    <location>
        <begin position="82"/>
        <end position="100"/>
    </location>
</feature>
<feature type="compositionally biased region" description="Polar residues" evidence="1">
    <location>
        <begin position="423"/>
        <end position="443"/>
    </location>
</feature>
<accession>A0A3D8RNC1</accession>
<evidence type="ECO:0000313" key="4">
    <source>
        <dbReference type="Proteomes" id="UP000256645"/>
    </source>
</evidence>
<evidence type="ECO:0000256" key="1">
    <source>
        <dbReference type="SAM" id="MobiDB-lite"/>
    </source>
</evidence>
<evidence type="ECO:0008006" key="5">
    <source>
        <dbReference type="Google" id="ProtNLM"/>
    </source>
</evidence>
<feature type="compositionally biased region" description="Basic and acidic residues" evidence="1">
    <location>
        <begin position="298"/>
        <end position="311"/>
    </location>
</feature>
<dbReference type="AlphaFoldDB" id="A0A3D8RNC1"/>
<comment type="caution">
    <text evidence="3">The sequence shown here is derived from an EMBL/GenBank/DDBJ whole genome shotgun (WGS) entry which is preliminary data.</text>
</comment>
<feature type="transmembrane region" description="Helical" evidence="2">
    <location>
        <begin position="228"/>
        <end position="256"/>
    </location>
</feature>
<feature type="compositionally biased region" description="Polar residues" evidence="1">
    <location>
        <begin position="552"/>
        <end position="567"/>
    </location>
</feature>
<sequence>MACSGRVKQKDIRPEQKWDFISLQDFKSTSCFTPLAYGYLWLNLFISLAVYGVDTFTAVNLLAFDKWSSTIQPGIPLKISKWIFSICIIASWINLGFEYLRAFRVIKRGAVAESYLDSLAVRIQSTRMGQNGLGWRRFLVFAELTKSKKGAEYVALFTYFAFQSWIRVIFCSGPRQVINAVTLYSVFVAKLDPTGSTDVGSALLQFFKNIGILASENYQQAAILGGMVFTLIIWIFASLSLILATLFYICFLWHYIPNADGGLSGYCERKINSRLQKIVSVKINKALADEERRNQKAAEKAAAKAAKKGEKPVVQGRQATLPTLLDPKSDDKLPNMPTLNRTDTFSTLPQYSSRPGTPSGQPTIPSFELDQLDQKRPFPSRTATGASNMSNVSYASNAPLMSNASDMGYGRSASPVPSLPPLDTNSMGPQRTMTGSSNNSQWSRGPVPQPPRMPSAMGREYTASPVSYSDSPNGRNTPGVNGIPRQPSLDSFGRPMPRAIGELGGRSMTPVSEGRYSPAPGSQMGRASPGPYSPQFPGPNPPNAYTPYNPNMRSASAAPQQNPTSVPQPYRNMTDPGMRGPPTNGDYFGDEPLPMPQRPGTGQSQRSMAGGPPAVDYYGNEPLPMPQRPGTAQSQRSMAGGPPAAEYYGNEPLPMPQRPGTAQSQRSMASGAPAAEYYGNEPLPMPQRPGTAQSQRSMAGAPYGAQQSTRGPPGPPRMGSPASFDGRPGQQGGYRQ</sequence>
<keyword evidence="2" id="KW-0812">Transmembrane</keyword>
<dbReference type="PANTHER" id="PTHR36424:SF1">
    <property type="entry name" value="LOW AFFINITY K(+) TRANSPORTER 1-RELATED"/>
    <property type="match status" value="1"/>
</dbReference>
<dbReference type="GO" id="GO:0005886">
    <property type="term" value="C:plasma membrane"/>
    <property type="evidence" value="ECO:0007669"/>
    <property type="project" value="InterPro"/>
</dbReference>
<dbReference type="PANTHER" id="PTHR36424">
    <property type="entry name" value="PHEROMONE-REGULATED MEMBRANE PROTEIN 6"/>
    <property type="match status" value="1"/>
</dbReference>
<keyword evidence="4" id="KW-1185">Reference proteome</keyword>
<protein>
    <recommendedName>
        <fullName evidence="5">Pheromone-regulated membrane protein</fullName>
    </recommendedName>
</protein>
<keyword evidence="2" id="KW-1133">Transmembrane helix</keyword>
<keyword evidence="2" id="KW-0472">Membrane</keyword>
<dbReference type="Proteomes" id="UP000256645">
    <property type="component" value="Unassembled WGS sequence"/>
</dbReference>
<feature type="compositionally biased region" description="Polar residues" evidence="1">
    <location>
        <begin position="464"/>
        <end position="479"/>
    </location>
</feature>
<dbReference type="OrthoDB" id="2128042at2759"/>
<evidence type="ECO:0000256" key="2">
    <source>
        <dbReference type="SAM" id="Phobius"/>
    </source>
</evidence>
<feature type="region of interest" description="Disordered" evidence="1">
    <location>
        <begin position="298"/>
        <end position="372"/>
    </location>
</feature>
<dbReference type="GO" id="GO:0015079">
    <property type="term" value="F:potassium ion transmembrane transporter activity"/>
    <property type="evidence" value="ECO:0007669"/>
    <property type="project" value="InterPro"/>
</dbReference>
<name>A0A3D8RNC1_9HELO</name>
<gene>
    <name evidence="3" type="ORF">BP6252_06433</name>
</gene>
<dbReference type="EMBL" id="PDLM01000006">
    <property type="protein sequence ID" value="RDW75291.1"/>
    <property type="molecule type" value="Genomic_DNA"/>
</dbReference>
<dbReference type="Pfam" id="PF16944">
    <property type="entry name" value="KCH"/>
    <property type="match status" value="1"/>
</dbReference>
<feature type="region of interest" description="Disordered" evidence="1">
    <location>
        <begin position="406"/>
        <end position="736"/>
    </location>
</feature>
<feature type="compositionally biased region" description="Polar residues" evidence="1">
    <location>
        <begin position="337"/>
        <end position="364"/>
    </location>
</feature>
<organism evidence="3 4">
    <name type="scientific">Coleophoma cylindrospora</name>
    <dbReference type="NCBI Taxonomy" id="1849047"/>
    <lineage>
        <taxon>Eukaryota</taxon>
        <taxon>Fungi</taxon>
        <taxon>Dikarya</taxon>
        <taxon>Ascomycota</taxon>
        <taxon>Pezizomycotina</taxon>
        <taxon>Leotiomycetes</taxon>
        <taxon>Helotiales</taxon>
        <taxon>Dermateaceae</taxon>
        <taxon>Coleophoma</taxon>
    </lineage>
</organism>
<dbReference type="STRING" id="1849047.A0A3D8RNC1"/>
<feature type="compositionally biased region" description="Pro residues" evidence="1">
    <location>
        <begin position="531"/>
        <end position="544"/>
    </location>
</feature>
<proteinExistence type="predicted"/>
<reference evidence="3 4" key="1">
    <citation type="journal article" date="2018" name="IMA Fungus">
        <title>IMA Genome-F 9: Draft genome sequence of Annulohypoxylon stygium, Aspergillus mulundensis, Berkeleyomyces basicola (syn. Thielaviopsis basicola), Ceratocystis smalleyi, two Cercospora beticola strains, Coleophoma cylindrospora, Fusarium fracticaudum, Phialophora cf. hyalina, and Morchella septimelata.</title>
        <authorList>
            <person name="Wingfield B.D."/>
            <person name="Bills G.F."/>
            <person name="Dong Y."/>
            <person name="Huang W."/>
            <person name="Nel W.J."/>
            <person name="Swalarsk-Parry B.S."/>
            <person name="Vaghefi N."/>
            <person name="Wilken P.M."/>
            <person name="An Z."/>
            <person name="de Beer Z.W."/>
            <person name="De Vos L."/>
            <person name="Chen L."/>
            <person name="Duong T.A."/>
            <person name="Gao Y."/>
            <person name="Hammerbacher A."/>
            <person name="Kikkert J.R."/>
            <person name="Li Y."/>
            <person name="Li H."/>
            <person name="Li K."/>
            <person name="Li Q."/>
            <person name="Liu X."/>
            <person name="Ma X."/>
            <person name="Naidoo K."/>
            <person name="Pethybridge S.J."/>
            <person name="Sun J."/>
            <person name="Steenkamp E.T."/>
            <person name="van der Nest M.A."/>
            <person name="van Wyk S."/>
            <person name="Wingfield M.J."/>
            <person name="Xiong C."/>
            <person name="Yue Q."/>
            <person name="Zhang X."/>
        </authorList>
    </citation>
    <scope>NUCLEOTIDE SEQUENCE [LARGE SCALE GENOMIC DNA]</scope>
    <source>
        <strain evidence="3 4">BP6252</strain>
    </source>
</reference>
<feature type="transmembrane region" description="Helical" evidence="2">
    <location>
        <begin position="40"/>
        <end position="62"/>
    </location>
</feature>